<keyword evidence="10" id="KW-0804">Transcription</keyword>
<keyword evidence="4" id="KW-0158">Chromosome</keyword>
<keyword evidence="16" id="KW-1185">Reference proteome</keyword>
<dbReference type="InterPro" id="IPR001214">
    <property type="entry name" value="SET_dom"/>
</dbReference>
<dbReference type="SUPFAM" id="SSF82199">
    <property type="entry name" value="SET domain"/>
    <property type="match status" value="1"/>
</dbReference>
<evidence type="ECO:0000256" key="7">
    <source>
        <dbReference type="ARBA" id="ARBA00022691"/>
    </source>
</evidence>
<comment type="caution">
    <text evidence="15">The sequence shown here is derived from an EMBL/GenBank/DDBJ whole genome shotgun (WGS) entry which is preliminary data.</text>
</comment>
<evidence type="ECO:0000256" key="8">
    <source>
        <dbReference type="ARBA" id="ARBA00022853"/>
    </source>
</evidence>
<dbReference type="GO" id="GO:0006357">
    <property type="term" value="P:regulation of transcription by RNA polymerase II"/>
    <property type="evidence" value="ECO:0007669"/>
    <property type="project" value="TreeGrafter"/>
</dbReference>
<evidence type="ECO:0000256" key="12">
    <source>
        <dbReference type="ARBA" id="ARBA00047784"/>
    </source>
</evidence>
<comment type="subcellular location">
    <subcellularLocation>
        <location evidence="2">Chromosome</location>
    </subcellularLocation>
    <subcellularLocation>
        <location evidence="1">Nucleus</location>
    </subcellularLocation>
</comment>
<dbReference type="PANTHER" id="PTHR46167">
    <property type="entry name" value="N-LYSINE METHYLTRANSFERASE KMT5A"/>
    <property type="match status" value="1"/>
</dbReference>
<comment type="catalytic activity">
    <reaction evidence="12">
        <text>L-lysyl(20)-[histone H4] + S-adenosyl-L-methionine = N(6)-methyl-L-lysyl(20)-[histone H4] + S-adenosyl-L-homocysteine + H(+)</text>
        <dbReference type="Rhea" id="RHEA:60344"/>
        <dbReference type="Rhea" id="RHEA-COMP:15554"/>
        <dbReference type="Rhea" id="RHEA-COMP:15555"/>
        <dbReference type="ChEBI" id="CHEBI:15378"/>
        <dbReference type="ChEBI" id="CHEBI:29969"/>
        <dbReference type="ChEBI" id="CHEBI:57856"/>
        <dbReference type="ChEBI" id="CHEBI:59789"/>
        <dbReference type="ChEBI" id="CHEBI:61929"/>
        <dbReference type="EC" id="2.1.1.361"/>
    </reaction>
</comment>
<dbReference type="GO" id="GO:0032259">
    <property type="term" value="P:methylation"/>
    <property type="evidence" value="ECO:0007669"/>
    <property type="project" value="UniProtKB-KW"/>
</dbReference>
<protein>
    <recommendedName>
        <fullName evidence="3">[histone H4]-lysine(20) N-methyltransferase</fullName>
        <ecNumber evidence="3">2.1.1.361</ecNumber>
    </recommendedName>
</protein>
<reference evidence="15 16" key="1">
    <citation type="submission" date="2020-08" db="EMBL/GenBank/DDBJ databases">
        <title>Aphidius gifuensis genome sequencing and assembly.</title>
        <authorList>
            <person name="Du Z."/>
        </authorList>
    </citation>
    <scope>NUCLEOTIDE SEQUENCE [LARGE SCALE GENOMIC DNA]</scope>
    <source>
        <strain evidence="15">YNYX2018</strain>
        <tissue evidence="15">Adults</tissue>
    </source>
</reference>
<evidence type="ECO:0000259" key="14">
    <source>
        <dbReference type="PROSITE" id="PS50280"/>
    </source>
</evidence>
<dbReference type="Pfam" id="PF00856">
    <property type="entry name" value="SET"/>
    <property type="match status" value="1"/>
</dbReference>
<dbReference type="InterPro" id="IPR047266">
    <property type="entry name" value="KMT5A-like_SET"/>
</dbReference>
<evidence type="ECO:0000256" key="1">
    <source>
        <dbReference type="ARBA" id="ARBA00004123"/>
    </source>
</evidence>
<dbReference type="InterPro" id="IPR051760">
    <property type="entry name" value="KMT5A"/>
</dbReference>
<dbReference type="Gene3D" id="2.170.270.10">
    <property type="entry name" value="SET domain"/>
    <property type="match status" value="1"/>
</dbReference>
<keyword evidence="6" id="KW-0808">Transferase</keyword>
<dbReference type="GO" id="GO:0005700">
    <property type="term" value="C:polytene chromosome"/>
    <property type="evidence" value="ECO:0007669"/>
    <property type="project" value="TreeGrafter"/>
</dbReference>
<dbReference type="OrthoDB" id="5560686at2759"/>
<dbReference type="InterPro" id="IPR046341">
    <property type="entry name" value="SET_dom_sf"/>
</dbReference>
<feature type="compositionally biased region" description="Polar residues" evidence="13">
    <location>
        <begin position="188"/>
        <end position="199"/>
    </location>
</feature>
<proteinExistence type="predicted"/>
<keyword evidence="7" id="KW-0949">S-adenosyl-L-methionine</keyword>
<evidence type="ECO:0000256" key="4">
    <source>
        <dbReference type="ARBA" id="ARBA00022454"/>
    </source>
</evidence>
<dbReference type="EMBL" id="JACMRX010000003">
    <property type="protein sequence ID" value="KAF7992525.1"/>
    <property type="molecule type" value="Genomic_DNA"/>
</dbReference>
<evidence type="ECO:0000256" key="13">
    <source>
        <dbReference type="SAM" id="MobiDB-lite"/>
    </source>
</evidence>
<dbReference type="GO" id="GO:0140944">
    <property type="term" value="F:histone H4K20 monomethyltransferase activity"/>
    <property type="evidence" value="ECO:0007669"/>
    <property type="project" value="UniProtKB-EC"/>
</dbReference>
<dbReference type="PANTHER" id="PTHR46167:SF1">
    <property type="entry name" value="N-LYSINE METHYLTRANSFERASE KMT5A"/>
    <property type="match status" value="1"/>
</dbReference>
<keyword evidence="9" id="KW-0805">Transcription regulation</keyword>
<evidence type="ECO:0000256" key="6">
    <source>
        <dbReference type="ARBA" id="ARBA00022679"/>
    </source>
</evidence>
<sequence length="377" mass="42797">MVKGRQTRTPAQSLVHTRSNAIGHNNNLFSSPLKKKRKLENENTIDKVRGIGPVTKAGHTIKSPVCITSYFSSSKINGFSENVIKKTDPIKSCITSNEKLLDIGKNIVNNYNDGSPIRDRFETDETPVAVLCRDPPTPHRINMPDSQFIPRNSAEKTEKKTLEVTQFTGQPLAGKTRRGRPKLKFPTLPNQPTNEKANSNACNHKLTEYFPVRRSERKCKKTVLEEKQREIENKVLCQAEDGLEIKKFVEKGRGIVTTRKFPKGEYVVEYIGELIEQVTAKKREIEYAKDQNAGCYMYYFQHRNQQYCVDATAESDKLGRLVNHSRNGNLLARVIDIGSTPHLVLTAKEDIPVGVEITYDYGDRSRESIRNHPWLAL</sequence>
<evidence type="ECO:0000256" key="9">
    <source>
        <dbReference type="ARBA" id="ARBA00023015"/>
    </source>
</evidence>
<name>A0A835CTN9_APHGI</name>
<evidence type="ECO:0000256" key="2">
    <source>
        <dbReference type="ARBA" id="ARBA00004286"/>
    </source>
</evidence>
<evidence type="ECO:0000256" key="5">
    <source>
        <dbReference type="ARBA" id="ARBA00022603"/>
    </source>
</evidence>
<dbReference type="GO" id="GO:0005634">
    <property type="term" value="C:nucleus"/>
    <property type="evidence" value="ECO:0007669"/>
    <property type="project" value="UniProtKB-SubCell"/>
</dbReference>
<dbReference type="InterPro" id="IPR016858">
    <property type="entry name" value="KMT5A-like"/>
</dbReference>
<evidence type="ECO:0000256" key="10">
    <source>
        <dbReference type="ARBA" id="ARBA00023163"/>
    </source>
</evidence>
<dbReference type="EC" id="2.1.1.361" evidence="3"/>
<evidence type="ECO:0000313" key="15">
    <source>
        <dbReference type="EMBL" id="KAF7992525.1"/>
    </source>
</evidence>
<keyword evidence="5" id="KW-0489">Methyltransferase</keyword>
<keyword evidence="11" id="KW-0539">Nucleus</keyword>
<accession>A0A835CTN9</accession>
<evidence type="ECO:0000313" key="16">
    <source>
        <dbReference type="Proteomes" id="UP000639338"/>
    </source>
</evidence>
<dbReference type="PROSITE" id="PS50280">
    <property type="entry name" value="SET"/>
    <property type="match status" value="1"/>
</dbReference>
<dbReference type="AlphaFoldDB" id="A0A835CTN9"/>
<gene>
    <name evidence="15" type="ORF">HCN44_004869</name>
</gene>
<feature type="domain" description="SET" evidence="14">
    <location>
        <begin position="241"/>
        <end position="362"/>
    </location>
</feature>
<dbReference type="GO" id="GO:0043516">
    <property type="term" value="P:regulation of DNA damage response, signal transduction by p53 class mediator"/>
    <property type="evidence" value="ECO:0007669"/>
    <property type="project" value="TreeGrafter"/>
</dbReference>
<dbReference type="CDD" id="cd10528">
    <property type="entry name" value="SET_SETD8"/>
    <property type="match status" value="1"/>
</dbReference>
<evidence type="ECO:0000256" key="11">
    <source>
        <dbReference type="ARBA" id="ARBA00023242"/>
    </source>
</evidence>
<keyword evidence="8" id="KW-0156">Chromatin regulator</keyword>
<organism evidence="15 16">
    <name type="scientific">Aphidius gifuensis</name>
    <name type="common">Parasitoid wasp</name>
    <dbReference type="NCBI Taxonomy" id="684658"/>
    <lineage>
        <taxon>Eukaryota</taxon>
        <taxon>Metazoa</taxon>
        <taxon>Ecdysozoa</taxon>
        <taxon>Arthropoda</taxon>
        <taxon>Hexapoda</taxon>
        <taxon>Insecta</taxon>
        <taxon>Pterygota</taxon>
        <taxon>Neoptera</taxon>
        <taxon>Endopterygota</taxon>
        <taxon>Hymenoptera</taxon>
        <taxon>Apocrita</taxon>
        <taxon>Ichneumonoidea</taxon>
        <taxon>Braconidae</taxon>
        <taxon>Aphidiinae</taxon>
        <taxon>Aphidius</taxon>
    </lineage>
</organism>
<evidence type="ECO:0000256" key="3">
    <source>
        <dbReference type="ARBA" id="ARBA00012187"/>
    </source>
</evidence>
<dbReference type="PROSITE" id="PS51571">
    <property type="entry name" value="SAM_MT43_PR_SET"/>
    <property type="match status" value="1"/>
</dbReference>
<dbReference type="SMART" id="SM00317">
    <property type="entry name" value="SET"/>
    <property type="match status" value="1"/>
</dbReference>
<dbReference type="Proteomes" id="UP000639338">
    <property type="component" value="Unassembled WGS sequence"/>
</dbReference>
<feature type="region of interest" description="Disordered" evidence="13">
    <location>
        <begin position="171"/>
        <end position="199"/>
    </location>
</feature>